<dbReference type="Gene3D" id="3.30.559.10">
    <property type="entry name" value="Chloramphenicol acetyltransferase-like domain"/>
    <property type="match status" value="1"/>
</dbReference>
<feature type="domain" description="Condensation" evidence="1">
    <location>
        <begin position="51"/>
        <end position="179"/>
    </location>
</feature>
<evidence type="ECO:0000259" key="1">
    <source>
        <dbReference type="Pfam" id="PF00668"/>
    </source>
</evidence>
<evidence type="ECO:0000313" key="2">
    <source>
        <dbReference type="EMBL" id="BBZ43494.1"/>
    </source>
</evidence>
<dbReference type="PANTHER" id="PTHR28037:SF1">
    <property type="entry name" value="ALCOHOL O-ACETYLTRANSFERASE 1-RELATED"/>
    <property type="match status" value="1"/>
</dbReference>
<organism evidence="2 3">
    <name type="scientific">Mycobacterium parmense</name>
    <dbReference type="NCBI Taxonomy" id="185642"/>
    <lineage>
        <taxon>Bacteria</taxon>
        <taxon>Bacillati</taxon>
        <taxon>Actinomycetota</taxon>
        <taxon>Actinomycetes</taxon>
        <taxon>Mycobacteriales</taxon>
        <taxon>Mycobacteriaceae</taxon>
        <taxon>Mycobacterium</taxon>
        <taxon>Mycobacterium simiae complex</taxon>
    </lineage>
</organism>
<dbReference type="PANTHER" id="PTHR28037">
    <property type="entry name" value="ALCOHOL O-ACETYLTRANSFERASE 1-RELATED"/>
    <property type="match status" value="1"/>
</dbReference>
<protein>
    <submittedName>
        <fullName evidence="2">Peptide synthetase</fullName>
    </submittedName>
</protein>
<accession>A0A7I7YQR3</accession>
<reference evidence="2 3" key="1">
    <citation type="journal article" date="2019" name="Emerg. Microbes Infect.">
        <title>Comprehensive subspecies identification of 175 nontuberculous mycobacteria species based on 7547 genomic profiles.</title>
        <authorList>
            <person name="Matsumoto Y."/>
            <person name="Kinjo T."/>
            <person name="Motooka D."/>
            <person name="Nabeya D."/>
            <person name="Jung N."/>
            <person name="Uechi K."/>
            <person name="Horii T."/>
            <person name="Iida T."/>
            <person name="Fujita J."/>
            <person name="Nakamura S."/>
        </authorList>
    </citation>
    <scope>NUCLEOTIDE SEQUENCE [LARGE SCALE GENOMIC DNA]</scope>
    <source>
        <strain evidence="2 3">JCM 14742</strain>
    </source>
</reference>
<dbReference type="GO" id="GO:0003824">
    <property type="term" value="F:catalytic activity"/>
    <property type="evidence" value="ECO:0007669"/>
    <property type="project" value="InterPro"/>
</dbReference>
<dbReference type="Pfam" id="PF00668">
    <property type="entry name" value="Condensation"/>
    <property type="match status" value="1"/>
</dbReference>
<gene>
    <name evidence="2" type="ORF">MPRM_07750</name>
</gene>
<dbReference type="SUPFAM" id="SSF52777">
    <property type="entry name" value="CoA-dependent acyltransferases"/>
    <property type="match status" value="2"/>
</dbReference>
<dbReference type="Gene3D" id="3.30.559.30">
    <property type="entry name" value="Nonribosomal peptide synthetase, condensation domain"/>
    <property type="match status" value="1"/>
</dbReference>
<proteinExistence type="predicted"/>
<keyword evidence="3" id="KW-1185">Reference proteome</keyword>
<dbReference type="Proteomes" id="UP000467105">
    <property type="component" value="Chromosome"/>
</dbReference>
<dbReference type="AlphaFoldDB" id="A0A7I7YQR3"/>
<dbReference type="EMBL" id="AP022614">
    <property type="protein sequence ID" value="BBZ43494.1"/>
    <property type="molecule type" value="Genomic_DNA"/>
</dbReference>
<dbReference type="InterPro" id="IPR052058">
    <property type="entry name" value="Alcohol_O-acetyltransferase"/>
</dbReference>
<dbReference type="GO" id="GO:0008610">
    <property type="term" value="P:lipid biosynthetic process"/>
    <property type="evidence" value="ECO:0007669"/>
    <property type="project" value="UniProtKB-ARBA"/>
</dbReference>
<name>A0A7I7YQR3_9MYCO</name>
<evidence type="ECO:0000313" key="3">
    <source>
        <dbReference type="Proteomes" id="UP000467105"/>
    </source>
</evidence>
<sequence length="436" mass="47312">MWGERPGDPIPGADREAEVANEKPATLIRPVDALERVFYRYSERNPTHFVLVAEFDEVLTAHRVRTALAAVQRRHPLLSAHVEDRPGTRLGFYRAAVVAPIDLTVRRGGEWQAAAAEELSLTFEPARAPLMRASLLQGAAGSALLLVFDHAIADGISSVLVLRDLLAVLNGETLAELPARPSQERLIDRTLAAVDPIDLSDMPEDPRMGTPSVIRAFDGALTNVHTVAVAETDTARLAQRCRAERTTVHAALVVAMCRVRAAERGEEFVRVLNPINSRALVGVDADFGLYIQATWTGLEPGDGQPFWNQARAITAHLDVARSARGIRTASLAIGQAMPVNGENSHAEELFGRIRPWEMLVTNLGVQNLGGTGPLRPTAIWAPVVQSQTEGEYVTGITTYEGRLRMVTCGYSVPSTFLKSVVETLVAPVEGPKRDAP</sequence>
<dbReference type="InterPro" id="IPR001242">
    <property type="entry name" value="Condensation_dom"/>
</dbReference>
<dbReference type="InterPro" id="IPR023213">
    <property type="entry name" value="CAT-like_dom_sf"/>
</dbReference>